<keyword evidence="1" id="KW-0328">Glycosyltransferase</keyword>
<dbReference type="EMBL" id="MTJY01000025">
    <property type="protein sequence ID" value="ONN75036.1"/>
    <property type="molecule type" value="Genomic_DNA"/>
</dbReference>
<dbReference type="Pfam" id="PF00534">
    <property type="entry name" value="Glycos_transf_1"/>
    <property type="match status" value="1"/>
</dbReference>
<sequence>MNFFVNEGMAMSNSGVEHAQFYRANRFDQAKLPYRFVFLNLLPDLHKAMDRWHLRDDQVINIWEYFVLGKDYLKHGLTKRITPPKVDITIDGTDTHRKRETITDSGIRIVDHMVKTPDIHHPENKVLLVSSSRVEMFRVDDDKRRVMYEIIDDVHRGRIIANIHLFHENGKHLFFRNAVLLYRYFFQQLDAAFGSPSHFLIDRGEQVDQALMAQRIPESKLIYMIHADQLADRDDARYPLWNNHYEYLQDYLSEFDRVVVATDLQRQDMLVDFPDATKEIVTIPVGGVSDQMTPYKPRSLSQPIRLMTASRLAIEKHVDLIVKAVAKIHNQGIDIRFDIYGDGNQETKIKKAIEETEAGNYVKMKGVSNDLADVYPQYDAFISASFSEGFGLTYIEALNAGLPVITFNARFGAVELIKDGQNGFLQEFKREDFDFDVDQLVTGIERFMKADYTKLQANTQ</sequence>
<dbReference type="SUPFAM" id="SSF53756">
    <property type="entry name" value="UDP-Glycosyltransferase/glycogen phosphorylase"/>
    <property type="match status" value="1"/>
</dbReference>
<dbReference type="InterPro" id="IPR001296">
    <property type="entry name" value="Glyco_trans_1"/>
</dbReference>
<dbReference type="RefSeq" id="WP_077167129.1">
    <property type="nucleotide sequence ID" value="NZ_MTJY01000025.1"/>
</dbReference>
<dbReference type="GO" id="GO:0016757">
    <property type="term" value="F:glycosyltransferase activity"/>
    <property type="evidence" value="ECO:0007669"/>
    <property type="project" value="UniProtKB-KW"/>
</dbReference>
<evidence type="ECO:0000313" key="4">
    <source>
        <dbReference type="EMBL" id="ONN75036.1"/>
    </source>
</evidence>
<keyword evidence="2 4" id="KW-0808">Transferase</keyword>
<organism evidence="4 5">
    <name type="scientific">Lacticaseibacillus rhamnosus</name>
    <name type="common">Lactobacillus rhamnosus</name>
    <dbReference type="NCBI Taxonomy" id="47715"/>
    <lineage>
        <taxon>Bacteria</taxon>
        <taxon>Bacillati</taxon>
        <taxon>Bacillota</taxon>
        <taxon>Bacilli</taxon>
        <taxon>Lactobacillales</taxon>
        <taxon>Lactobacillaceae</taxon>
        <taxon>Lacticaseibacillus</taxon>
    </lineage>
</organism>
<protein>
    <submittedName>
        <fullName evidence="4">Glycosyl transferase</fullName>
    </submittedName>
</protein>
<dbReference type="Gene3D" id="3.40.50.2000">
    <property type="entry name" value="Glycogen Phosphorylase B"/>
    <property type="match status" value="3"/>
</dbReference>
<accession>A0AAX0K3Q7</accession>
<gene>
    <name evidence="4" type="ORF">BWR10_05210</name>
</gene>
<dbReference type="PANTHER" id="PTHR12526">
    <property type="entry name" value="GLYCOSYLTRANSFERASE"/>
    <property type="match status" value="1"/>
</dbReference>
<evidence type="ECO:0000259" key="3">
    <source>
        <dbReference type="Pfam" id="PF00534"/>
    </source>
</evidence>
<proteinExistence type="predicted"/>
<evidence type="ECO:0000256" key="2">
    <source>
        <dbReference type="ARBA" id="ARBA00022679"/>
    </source>
</evidence>
<reference evidence="4 5" key="1">
    <citation type="submission" date="2017-01" db="EMBL/GenBank/DDBJ databases">
        <title>In silico prediction, in vitro antibacterial spectrum and physicochemical properties of a putative bacteriocin produced by Lactobacillus rhamnosus strain L156.4.</title>
        <authorList>
            <person name="Silveira A.M."/>
            <person name="Monteiro A.S."/>
            <person name="Santos V.L."/>
            <person name="Nicoli J.R."/>
            <person name="Azevedo V."/>
            <person name="Soares S.C."/>
            <person name="Castro-Oliveira L."/>
            <person name="Dias-Souza M.V."/>
            <person name="Nardi R.M."/>
        </authorList>
    </citation>
    <scope>NUCLEOTIDE SEQUENCE [LARGE SCALE GENOMIC DNA]</scope>
    <source>
        <strain evidence="4 5">L156.4</strain>
    </source>
</reference>
<comment type="caution">
    <text evidence="4">The sequence shown here is derived from an EMBL/GenBank/DDBJ whole genome shotgun (WGS) entry which is preliminary data.</text>
</comment>
<dbReference type="Proteomes" id="UP000189067">
    <property type="component" value="Unassembled WGS sequence"/>
</dbReference>
<name>A0AAX0K3Q7_LACRH</name>
<dbReference type="PANTHER" id="PTHR12526:SF629">
    <property type="entry name" value="TEICHURONIC ACID BIOSYNTHESIS GLYCOSYLTRANSFERASE TUAH-RELATED"/>
    <property type="match status" value="1"/>
</dbReference>
<evidence type="ECO:0000256" key="1">
    <source>
        <dbReference type="ARBA" id="ARBA00022676"/>
    </source>
</evidence>
<feature type="domain" description="Glycosyl transferase family 1" evidence="3">
    <location>
        <begin position="303"/>
        <end position="447"/>
    </location>
</feature>
<dbReference type="AlphaFoldDB" id="A0AAX0K3Q7"/>
<evidence type="ECO:0000313" key="5">
    <source>
        <dbReference type="Proteomes" id="UP000189067"/>
    </source>
</evidence>